<dbReference type="InterPro" id="IPR036867">
    <property type="entry name" value="R3H_dom_sf"/>
</dbReference>
<dbReference type="GO" id="GO:0003676">
    <property type="term" value="F:nucleic acid binding"/>
    <property type="evidence" value="ECO:0007669"/>
    <property type="project" value="InterPro"/>
</dbReference>
<gene>
    <name evidence="1" type="ORF">MarFTMF_425</name>
</gene>
<proteinExistence type="predicted"/>
<evidence type="ECO:0000313" key="1">
    <source>
        <dbReference type="EMBL" id="WNL49941.1"/>
    </source>
</evidence>
<dbReference type="EMBL" id="OR343188">
    <property type="protein sequence ID" value="WNL49941.1"/>
    <property type="molecule type" value="Genomic_DNA"/>
</dbReference>
<organism evidence="1">
    <name type="scientific">Marseillevirus sp</name>
    <dbReference type="NCBI Taxonomy" id="2809551"/>
    <lineage>
        <taxon>Viruses</taxon>
        <taxon>Varidnaviria</taxon>
        <taxon>Bamfordvirae</taxon>
        <taxon>Nucleocytoviricota</taxon>
        <taxon>Megaviricetes</taxon>
        <taxon>Pimascovirales</taxon>
        <taxon>Pimascovirales incertae sedis</taxon>
        <taxon>Marseilleviridae</taxon>
        <taxon>Marseillevirus</taxon>
    </lineage>
</organism>
<reference evidence="1" key="1">
    <citation type="submission" date="2023-07" db="EMBL/GenBank/DDBJ databases">
        <authorList>
            <person name="Xia Y."/>
        </authorList>
    </citation>
    <scope>NUCLEOTIDE SEQUENCE</scope>
    <source>
        <strain evidence="1">F</strain>
    </source>
</reference>
<dbReference type="CDD" id="cd02325">
    <property type="entry name" value="R3H"/>
    <property type="match status" value="1"/>
</dbReference>
<name>A0AA96ESI2_9VIRU</name>
<protein>
    <submittedName>
        <fullName evidence="1">R3H domain containing protein</fullName>
    </submittedName>
</protein>
<dbReference type="SUPFAM" id="SSF82708">
    <property type="entry name" value="R3H domain"/>
    <property type="match status" value="1"/>
</dbReference>
<sequence length="126" mass="14998">MKKHKRFLEEIPDFISKASMTKKPIKKECRNSYERKLLHEAAQREGLEHRTIIDNTKLHKNYSEIIVVSDSHCCPDCDRKEIHLSWTPHSWVEVNNGYKREEIGEQVPLISKIENVYHLYLHKGQF</sequence>
<accession>A0AA96ESI2</accession>